<feature type="repeat" description="TPR" evidence="1">
    <location>
        <begin position="191"/>
        <end position="224"/>
    </location>
</feature>
<reference evidence="2" key="1">
    <citation type="submission" date="2019-12" db="EMBL/GenBank/DDBJ databases">
        <title>High-Quality draft genome sequences of three cyanobacteria isolated from the limestone walls of the Old Cathedral of Coimbra.</title>
        <authorList>
            <person name="Tiago I."/>
            <person name="Soares F."/>
            <person name="Portugal A."/>
        </authorList>
    </citation>
    <scope>NUCLEOTIDE SEQUENCE</scope>
    <source>
        <strain evidence="2">A</strain>
    </source>
</reference>
<feature type="repeat" description="TPR" evidence="1">
    <location>
        <begin position="150"/>
        <end position="183"/>
    </location>
</feature>
<dbReference type="SMART" id="SM00028">
    <property type="entry name" value="TPR"/>
    <property type="match status" value="7"/>
</dbReference>
<dbReference type="Gene3D" id="1.25.40.10">
    <property type="entry name" value="Tetratricopeptide repeat domain"/>
    <property type="match status" value="4"/>
</dbReference>
<comment type="caution">
    <text evidence="2">The sequence shown here is derived from an EMBL/GenBank/DDBJ whole genome shotgun (WGS) entry which is preliminary data.</text>
</comment>
<dbReference type="SUPFAM" id="SSF48452">
    <property type="entry name" value="TPR-like"/>
    <property type="match status" value="1"/>
</dbReference>
<organism evidence="2 3">
    <name type="scientific">Myxacorys almedinensis A</name>
    <dbReference type="NCBI Taxonomy" id="2690445"/>
    <lineage>
        <taxon>Bacteria</taxon>
        <taxon>Bacillati</taxon>
        <taxon>Cyanobacteriota</taxon>
        <taxon>Cyanophyceae</taxon>
        <taxon>Leptolyngbyales</taxon>
        <taxon>Leptolyngbyaceae</taxon>
        <taxon>Myxacorys</taxon>
        <taxon>Myxacorys almedinensis</taxon>
    </lineage>
</organism>
<accession>A0A8J7ZCL3</accession>
<keyword evidence="3" id="KW-1185">Reference proteome</keyword>
<evidence type="ECO:0000313" key="3">
    <source>
        <dbReference type="Proteomes" id="UP000646053"/>
    </source>
</evidence>
<dbReference type="Proteomes" id="UP000646053">
    <property type="component" value="Unassembled WGS sequence"/>
</dbReference>
<dbReference type="InterPro" id="IPR011990">
    <property type="entry name" value="TPR-like_helical_dom_sf"/>
</dbReference>
<dbReference type="InterPro" id="IPR019734">
    <property type="entry name" value="TPR_rpt"/>
</dbReference>
<dbReference type="AlphaFoldDB" id="A0A8J7ZCL3"/>
<dbReference type="GO" id="GO:0035269">
    <property type="term" value="P:protein O-linked glycosylation via mannose"/>
    <property type="evidence" value="ECO:0007669"/>
    <property type="project" value="TreeGrafter"/>
</dbReference>
<dbReference type="InterPro" id="IPR052384">
    <property type="entry name" value="TMTC_O-mannosyltransferase"/>
</dbReference>
<gene>
    <name evidence="2" type="ORF">GS601_19795</name>
</gene>
<dbReference type="PROSITE" id="PS51257">
    <property type="entry name" value="PROKAR_LIPOPROTEIN"/>
    <property type="match status" value="1"/>
</dbReference>
<feature type="repeat" description="TPR" evidence="1">
    <location>
        <begin position="116"/>
        <end position="149"/>
    </location>
</feature>
<keyword evidence="1" id="KW-0802">TPR repeat</keyword>
<protein>
    <submittedName>
        <fullName evidence="2">Tetratricopeptide repeat protein</fullName>
    </submittedName>
</protein>
<dbReference type="RefSeq" id="WP_162425025.1">
    <property type="nucleotide sequence ID" value="NZ_WVIE01000031.1"/>
</dbReference>
<dbReference type="PROSITE" id="PS50293">
    <property type="entry name" value="TPR_REGION"/>
    <property type="match status" value="2"/>
</dbReference>
<dbReference type="EMBL" id="WVIE01000031">
    <property type="protein sequence ID" value="NDJ19500.1"/>
    <property type="molecule type" value="Genomic_DNA"/>
</dbReference>
<name>A0A8J7ZCL3_9CYAN</name>
<evidence type="ECO:0000256" key="1">
    <source>
        <dbReference type="PROSITE-ProRule" id="PRU00339"/>
    </source>
</evidence>
<evidence type="ECO:0000313" key="2">
    <source>
        <dbReference type="EMBL" id="NDJ19500.1"/>
    </source>
</evidence>
<dbReference type="PANTHER" id="PTHR44216:SF3">
    <property type="entry name" value="PROTEIN O-MANNOSYL-TRANSFERASE TMTC2"/>
    <property type="match status" value="1"/>
</dbReference>
<dbReference type="Pfam" id="PF13181">
    <property type="entry name" value="TPR_8"/>
    <property type="match status" value="1"/>
</dbReference>
<feature type="repeat" description="TPR" evidence="1">
    <location>
        <begin position="267"/>
        <end position="300"/>
    </location>
</feature>
<dbReference type="PROSITE" id="PS50005">
    <property type="entry name" value="TPR"/>
    <property type="match status" value="5"/>
</dbReference>
<dbReference type="PANTHER" id="PTHR44216">
    <property type="entry name" value="PROTEIN O-MANNOSYL-TRANSFERASE TMTC2"/>
    <property type="match status" value="1"/>
</dbReference>
<sequence>MRVSNHRHTLPVILTLAVGVTTAGCDQPPDQVSASPVDDRYDVGLTDPAYYINLGKELRSSNKPNDAIAAYRRAIQIDLGSAEAYHELGNVLSGQRRSEEAIAAYRRAIQINPQDATAYDGLGNALSEQKRTEEAIAAYRRAIQVEPQDATAYAGLGNALMEQRRITDAIAVYQQALTLSKQPEHGVNAHTLALVGLGRALQAENQLDNAIAMYRRAIQISPTYTWTYIYLGYALTEQQQFQEANRNYQHVLKLPNVKKPKLGDSHALAHNGLGMVLQRQGKLQPAIQQYEQAVSLDLSYETGHKNLKGAKRLFTSQAQRLVPRQA</sequence>
<dbReference type="Pfam" id="PF13432">
    <property type="entry name" value="TPR_16"/>
    <property type="match status" value="2"/>
</dbReference>
<feature type="repeat" description="TPR" evidence="1">
    <location>
        <begin position="82"/>
        <end position="115"/>
    </location>
</feature>
<dbReference type="Pfam" id="PF13414">
    <property type="entry name" value="TPR_11"/>
    <property type="match status" value="1"/>
</dbReference>
<proteinExistence type="predicted"/>
<dbReference type="GO" id="GO:0000030">
    <property type="term" value="F:mannosyltransferase activity"/>
    <property type="evidence" value="ECO:0007669"/>
    <property type="project" value="TreeGrafter"/>
</dbReference>